<keyword evidence="2" id="KW-0472">Membrane</keyword>
<dbReference type="HOGENOM" id="CLU_707262_0_0_7"/>
<feature type="transmembrane region" description="Helical" evidence="2">
    <location>
        <begin position="18"/>
        <end position="35"/>
    </location>
</feature>
<dbReference type="PROSITE" id="PS51257">
    <property type="entry name" value="PROKAR_LIPOPROTEIN"/>
    <property type="match status" value="1"/>
</dbReference>
<reference evidence="3 4" key="1">
    <citation type="submission" date="2010-10" db="EMBL/GenBank/DDBJ databases">
        <authorList>
            <consortium name="The Broad Institute Genome Sequencing Platform"/>
            <person name="Ward D."/>
            <person name="Earl A."/>
            <person name="Feldgarden M."/>
            <person name="Young S.K."/>
            <person name="Gargeya S."/>
            <person name="Zeng Q."/>
            <person name="Alvarado L."/>
            <person name="Berlin A."/>
            <person name="Bochicchio J."/>
            <person name="Chapman S.B."/>
            <person name="Chen Z."/>
            <person name="Freedman E."/>
            <person name="Gellesch M."/>
            <person name="Goldberg J."/>
            <person name="Griggs A."/>
            <person name="Gujja S."/>
            <person name="Heilman E."/>
            <person name="Heiman D."/>
            <person name="Howarth C."/>
            <person name="Mehta T."/>
            <person name="Neiman D."/>
            <person name="Pearson M."/>
            <person name="Roberts A."/>
            <person name="Saif S."/>
            <person name="Shea T."/>
            <person name="Shenoy N."/>
            <person name="Sisk P."/>
            <person name="Stolte C."/>
            <person name="Sykes S."/>
            <person name="White J."/>
            <person name="Yandava C."/>
            <person name="Allen-Vercoe E."/>
            <person name="Sibley C."/>
            <person name="Ambrose C.E."/>
            <person name="Strauss J."/>
            <person name="Daigneault M."/>
            <person name="Haas B."/>
            <person name="Nusbaum C."/>
            <person name="Birren B."/>
        </authorList>
    </citation>
    <scope>NUCLEOTIDE SEQUENCE [LARGE SCALE GENOMIC DNA]</scope>
    <source>
        <strain evidence="3 4">3_1_6</strain>
    </source>
</reference>
<dbReference type="OrthoDB" id="5453678at2"/>
<keyword evidence="2" id="KW-1133">Transmembrane helix</keyword>
<keyword evidence="2" id="KW-0812">Transmembrane</keyword>
<dbReference type="EMBL" id="ADCP02000002">
    <property type="protein sequence ID" value="EFV46141.2"/>
    <property type="molecule type" value="Genomic_DNA"/>
</dbReference>
<name>E5Y1G9_BILW3</name>
<proteinExistence type="predicted"/>
<evidence type="ECO:0000256" key="2">
    <source>
        <dbReference type="SAM" id="Phobius"/>
    </source>
</evidence>
<evidence type="ECO:0000313" key="3">
    <source>
        <dbReference type="EMBL" id="EFV46141.2"/>
    </source>
</evidence>
<sequence length="416" mass="44916">MKRGRRPLPPPWRRPSRILWFVLAVIGACWLTLHMPESHVMRPKPEQNGTSAPTSRMHRPAPASESMDADVGEDAVTSSGPTKMDTAAPRMKRHAPLTPAEKIFAKMKTFGRLFAIVGIAAFLGGLMEARRWHMALARVMGKLARMARLPEIVGLAMPTALCSNAAANSILVSSHADGHIRTSALIAGGMANSYLAYVSHSIRVMYPVLGAIGLPGALYFAAQFSGGFMVILGVLLWNRWYVSGHGDTPVSGIPPVDEAPLGWPSAVGKAAVRSLTLLFRMVCITVPLMLCIEWLLKNGAFNFWEQYVPDQVNRFFPAELVSVVAAQMGGLVQSSAVAANLRAEGLIDNAQILLAMLVGSAVGNPFRTLRRNLPSALGIFPVPVAFAIVIGMQLSRFVVTLVAIAGVIAFMHYVLY</sequence>
<keyword evidence="4" id="KW-1185">Reference proteome</keyword>
<feature type="transmembrane region" description="Helical" evidence="2">
    <location>
        <begin position="113"/>
        <end position="132"/>
    </location>
</feature>
<accession>E5Y1G9</accession>
<comment type="caution">
    <text evidence="3">The sequence shown here is derived from an EMBL/GenBank/DDBJ whole genome shotgun (WGS) entry which is preliminary data.</text>
</comment>
<dbReference type="STRING" id="563192.HMPREF0179_00028"/>
<evidence type="ECO:0000256" key="1">
    <source>
        <dbReference type="SAM" id="MobiDB-lite"/>
    </source>
</evidence>
<feature type="transmembrane region" description="Helical" evidence="2">
    <location>
        <begin position="277"/>
        <end position="296"/>
    </location>
</feature>
<feature type="transmembrane region" description="Helical" evidence="2">
    <location>
        <begin position="184"/>
        <end position="206"/>
    </location>
</feature>
<feature type="transmembrane region" description="Helical" evidence="2">
    <location>
        <begin position="152"/>
        <end position="172"/>
    </location>
</feature>
<dbReference type="InterPro" id="IPR038880">
    <property type="entry name" value="MJ0871-like"/>
</dbReference>
<dbReference type="AlphaFoldDB" id="E5Y1G9"/>
<dbReference type="GeneID" id="78087169"/>
<dbReference type="Proteomes" id="UP000006034">
    <property type="component" value="Unassembled WGS sequence"/>
</dbReference>
<organism evidence="3 4">
    <name type="scientific">Bilophila wadsworthia (strain 3_1_6)</name>
    <dbReference type="NCBI Taxonomy" id="563192"/>
    <lineage>
        <taxon>Bacteria</taxon>
        <taxon>Pseudomonadati</taxon>
        <taxon>Thermodesulfobacteriota</taxon>
        <taxon>Desulfovibrionia</taxon>
        <taxon>Desulfovibrionales</taxon>
        <taxon>Desulfovibrionaceae</taxon>
        <taxon>Bilophila</taxon>
    </lineage>
</organism>
<gene>
    <name evidence="3" type="ORF">HMPREF0179_00028</name>
</gene>
<evidence type="ECO:0000313" key="4">
    <source>
        <dbReference type="Proteomes" id="UP000006034"/>
    </source>
</evidence>
<protein>
    <recommendedName>
        <fullName evidence="5">Nucleoside transporter/FeoB GTPase Gate domain-containing protein</fullName>
    </recommendedName>
</protein>
<reference evidence="3 4" key="2">
    <citation type="submission" date="2013-04" db="EMBL/GenBank/DDBJ databases">
        <title>The Genome Sequence of Bilophila wadsworthia 3_1_6.</title>
        <authorList>
            <consortium name="The Broad Institute Genomics Platform"/>
            <person name="Earl A."/>
            <person name="Ward D."/>
            <person name="Feldgarden M."/>
            <person name="Gevers D."/>
            <person name="Sibley C."/>
            <person name="Strauss J."/>
            <person name="Allen-Vercoe E."/>
            <person name="Walker B."/>
            <person name="Young S."/>
            <person name="Zeng Q."/>
            <person name="Gargeya S."/>
            <person name="Fitzgerald M."/>
            <person name="Haas B."/>
            <person name="Abouelleil A."/>
            <person name="Allen A.W."/>
            <person name="Alvarado L."/>
            <person name="Arachchi H.M."/>
            <person name="Berlin A.M."/>
            <person name="Chapman S.B."/>
            <person name="Gainer-Dewar J."/>
            <person name="Goldberg J."/>
            <person name="Griggs A."/>
            <person name="Gujja S."/>
            <person name="Hansen M."/>
            <person name="Howarth C."/>
            <person name="Imamovic A."/>
            <person name="Ireland A."/>
            <person name="Larimer J."/>
            <person name="McCowan C."/>
            <person name="Murphy C."/>
            <person name="Pearson M."/>
            <person name="Poon T.W."/>
            <person name="Priest M."/>
            <person name="Roberts A."/>
            <person name="Saif S."/>
            <person name="Shea T."/>
            <person name="Sisk P."/>
            <person name="Sykes S."/>
            <person name="Wortman J."/>
            <person name="Nusbaum C."/>
            <person name="Birren B."/>
        </authorList>
    </citation>
    <scope>NUCLEOTIDE SEQUENCE [LARGE SCALE GENOMIC DNA]</scope>
    <source>
        <strain evidence="3 4">3_1_6</strain>
    </source>
</reference>
<dbReference type="PANTHER" id="PTHR38139:SF1">
    <property type="entry name" value="NUCLEOSIDE TRANSPORTER_FEOB GTPASE GATE DOMAIN-CONTAINING PROTEIN"/>
    <property type="match status" value="1"/>
</dbReference>
<evidence type="ECO:0008006" key="5">
    <source>
        <dbReference type="Google" id="ProtNLM"/>
    </source>
</evidence>
<dbReference type="eggNOG" id="COG3366">
    <property type="taxonomic scope" value="Bacteria"/>
</dbReference>
<feature type="transmembrane region" description="Helical" evidence="2">
    <location>
        <begin position="397"/>
        <end position="415"/>
    </location>
</feature>
<feature type="transmembrane region" description="Helical" evidence="2">
    <location>
        <begin position="218"/>
        <end position="237"/>
    </location>
</feature>
<dbReference type="RefSeq" id="WP_016360962.1">
    <property type="nucleotide sequence ID" value="NZ_KE150239.1"/>
</dbReference>
<feature type="transmembrane region" description="Helical" evidence="2">
    <location>
        <begin position="372"/>
        <end position="390"/>
    </location>
</feature>
<feature type="region of interest" description="Disordered" evidence="1">
    <location>
        <begin position="40"/>
        <end position="92"/>
    </location>
</feature>
<dbReference type="PANTHER" id="PTHR38139">
    <property type="entry name" value="GATE DOMAIN-CONTAINING PROTEIN"/>
    <property type="match status" value="1"/>
</dbReference>